<accession>A3V2G0</accession>
<dbReference type="PIRSF" id="PIRSF019422">
    <property type="entry name" value="MltA"/>
    <property type="match status" value="1"/>
</dbReference>
<dbReference type="CDD" id="cd14668">
    <property type="entry name" value="mlta_B"/>
    <property type="match status" value="1"/>
</dbReference>
<protein>
    <recommendedName>
        <fullName evidence="2">peptidoglycan lytic exotransglycosylase</fullName>
        <ecNumber evidence="2">4.2.2.n1</ecNumber>
    </recommendedName>
    <alternativeName>
        <fullName evidence="5">Murein hydrolase A</fullName>
    </alternativeName>
</protein>
<comment type="caution">
    <text evidence="7">The sequence shown here is derived from an EMBL/GenBank/DDBJ whole genome shotgun (WGS) entry which is preliminary data.</text>
</comment>
<dbReference type="SMART" id="SM00925">
    <property type="entry name" value="MltA"/>
    <property type="match status" value="1"/>
</dbReference>
<dbReference type="Gene3D" id="2.40.240.50">
    <property type="entry name" value="Barwin-like endoglucanases"/>
    <property type="match status" value="2"/>
</dbReference>
<dbReference type="PANTHER" id="PTHR30124">
    <property type="entry name" value="MEMBRANE-BOUND LYTIC MUREIN TRANSGLYCOSYLASE A"/>
    <property type="match status" value="1"/>
</dbReference>
<evidence type="ECO:0000256" key="5">
    <source>
        <dbReference type="ARBA" id="ARBA00030918"/>
    </source>
</evidence>
<dbReference type="GO" id="GO:0004553">
    <property type="term" value="F:hydrolase activity, hydrolyzing O-glycosyl compounds"/>
    <property type="evidence" value="ECO:0007669"/>
    <property type="project" value="InterPro"/>
</dbReference>
<dbReference type="PANTHER" id="PTHR30124:SF0">
    <property type="entry name" value="MEMBRANE-BOUND LYTIC MUREIN TRANSGLYCOSYLASE A"/>
    <property type="match status" value="1"/>
</dbReference>
<dbReference type="GO" id="GO:0009253">
    <property type="term" value="P:peptidoglycan catabolic process"/>
    <property type="evidence" value="ECO:0007669"/>
    <property type="project" value="TreeGrafter"/>
</dbReference>
<keyword evidence="3" id="KW-0456">Lyase</keyword>
<feature type="domain" description="Lytic transglycosylase MltA" evidence="6">
    <location>
        <begin position="82"/>
        <end position="212"/>
    </location>
</feature>
<dbReference type="InterPro" id="IPR010611">
    <property type="entry name" value="3D_dom"/>
</dbReference>
<sequence>MAKATYHICDFDDLNGWAADDHRAALDVFCKTADRITDPWWQAACHLAPTSTDPRGFFELYFRPVMVTDGQPMLFTGYFEPELSGSRMADATFRYPVHALPPHLTKGATRRQIAEQNLAKGHEIVWLADPVDAFFLQVQGSGRIRLPDGSVLRLGFAAKNGLPYTSVGKQLVARGVVSADKVSAAFIQTWVRQNPDAGRELLWMNESYVFFRELADLAADDGPIGAMKRSVTAGRSIAVDPDHLPLGAPVWIEKDAPDPMMRLMVAQDTGSAIKGAQRADIFFGTGAVAGAIAGGVKHNGRMIVLLPVAVADRLVAGVT</sequence>
<dbReference type="InterPro" id="IPR005300">
    <property type="entry name" value="MltA_B"/>
</dbReference>
<dbReference type="EC" id="4.2.2.n1" evidence="2"/>
<evidence type="ECO:0000259" key="6">
    <source>
        <dbReference type="SMART" id="SM00925"/>
    </source>
</evidence>
<dbReference type="GO" id="GO:0071555">
    <property type="term" value="P:cell wall organization"/>
    <property type="evidence" value="ECO:0007669"/>
    <property type="project" value="UniProtKB-KW"/>
</dbReference>
<evidence type="ECO:0000256" key="2">
    <source>
        <dbReference type="ARBA" id="ARBA00012587"/>
    </source>
</evidence>
<dbReference type="AlphaFoldDB" id="A3V2G0"/>
<dbReference type="Pfam" id="PF03562">
    <property type="entry name" value="MltA"/>
    <property type="match status" value="1"/>
</dbReference>
<dbReference type="SUPFAM" id="SSF50685">
    <property type="entry name" value="Barwin-like endoglucanases"/>
    <property type="match status" value="1"/>
</dbReference>
<dbReference type="Pfam" id="PF06725">
    <property type="entry name" value="3D"/>
    <property type="match status" value="1"/>
</dbReference>
<dbReference type="EMBL" id="AAMS01000002">
    <property type="protein sequence ID" value="EAQ07541.1"/>
    <property type="molecule type" value="Genomic_DNA"/>
</dbReference>
<dbReference type="GO" id="GO:0019867">
    <property type="term" value="C:outer membrane"/>
    <property type="evidence" value="ECO:0007669"/>
    <property type="project" value="InterPro"/>
</dbReference>
<evidence type="ECO:0000256" key="3">
    <source>
        <dbReference type="ARBA" id="ARBA00023239"/>
    </source>
</evidence>
<dbReference type="eggNOG" id="COG2821">
    <property type="taxonomic scope" value="Bacteria"/>
</dbReference>
<comment type="catalytic activity">
    <reaction evidence="1">
        <text>Exolytic cleavage of the (1-&gt;4)-beta-glycosidic linkage between N-acetylmuramic acid (MurNAc) and N-acetylglucosamine (GlcNAc) residues in peptidoglycan, from either the reducing or the non-reducing ends of the peptidoglycan chains, with concomitant formation of a 1,6-anhydrobond in the MurNAc residue.</text>
        <dbReference type="EC" id="4.2.2.n1"/>
    </reaction>
</comment>
<proteinExistence type="predicted"/>
<gene>
    <name evidence="7" type="ORF">SKA53_11928</name>
</gene>
<dbReference type="GO" id="GO:0008933">
    <property type="term" value="F:peptidoglycan lytic transglycosylase activity"/>
    <property type="evidence" value="ECO:0007669"/>
    <property type="project" value="TreeGrafter"/>
</dbReference>
<evidence type="ECO:0000256" key="1">
    <source>
        <dbReference type="ARBA" id="ARBA00001420"/>
    </source>
</evidence>
<dbReference type="InterPro" id="IPR036908">
    <property type="entry name" value="RlpA-like_sf"/>
</dbReference>
<evidence type="ECO:0000256" key="4">
    <source>
        <dbReference type="ARBA" id="ARBA00023316"/>
    </source>
</evidence>
<dbReference type="OrthoDB" id="9783686at2"/>
<dbReference type="RefSeq" id="WP_007206327.1">
    <property type="nucleotide sequence ID" value="NZ_CH672414.1"/>
</dbReference>
<keyword evidence="4" id="KW-0961">Cell wall biogenesis/degradation</keyword>
<dbReference type="HOGENOM" id="CLU_037751_0_0_5"/>
<dbReference type="GO" id="GO:0009254">
    <property type="term" value="P:peptidoglycan turnover"/>
    <property type="evidence" value="ECO:0007669"/>
    <property type="project" value="InterPro"/>
</dbReference>
<organism evidence="7 8">
    <name type="scientific">Yoonia vestfoldensis SKA53</name>
    <dbReference type="NCBI Taxonomy" id="314232"/>
    <lineage>
        <taxon>Bacteria</taxon>
        <taxon>Pseudomonadati</taxon>
        <taxon>Pseudomonadota</taxon>
        <taxon>Alphaproteobacteria</taxon>
        <taxon>Rhodobacterales</taxon>
        <taxon>Paracoccaceae</taxon>
        <taxon>Yoonia</taxon>
    </lineage>
</organism>
<dbReference type="InterPro" id="IPR026044">
    <property type="entry name" value="MltA"/>
</dbReference>
<dbReference type="Gene3D" id="2.40.40.10">
    <property type="entry name" value="RlpA-like domain"/>
    <property type="match status" value="2"/>
</dbReference>
<name>A3V2G0_9RHOB</name>
<dbReference type="STRING" id="314232.SKA53_11928"/>
<evidence type="ECO:0000313" key="8">
    <source>
        <dbReference type="Proteomes" id="UP000004507"/>
    </source>
</evidence>
<dbReference type="CDD" id="cd14485">
    <property type="entry name" value="mltA_like_LT_A"/>
    <property type="match status" value="1"/>
</dbReference>
<keyword evidence="8" id="KW-1185">Reference proteome</keyword>
<reference evidence="7 8" key="1">
    <citation type="submission" date="2006-01" db="EMBL/GenBank/DDBJ databases">
        <authorList>
            <person name="Hagstrom A."/>
            <person name="Ferriera S."/>
            <person name="Johnson J."/>
            <person name="Kravitz S."/>
            <person name="Halpern A."/>
            <person name="Remington K."/>
            <person name="Beeson K."/>
            <person name="Tran B."/>
            <person name="Rogers Y.-H."/>
            <person name="Friedman R."/>
            <person name="Venter J.C."/>
        </authorList>
    </citation>
    <scope>NUCLEOTIDE SEQUENCE [LARGE SCALE GENOMIC DNA]</scope>
    <source>
        <strain evidence="7 8">SKA53</strain>
    </source>
</reference>
<dbReference type="Proteomes" id="UP000004507">
    <property type="component" value="Unassembled WGS sequence"/>
</dbReference>
<evidence type="ECO:0000313" key="7">
    <source>
        <dbReference type="EMBL" id="EAQ07541.1"/>
    </source>
</evidence>